<evidence type="ECO:0000256" key="15">
    <source>
        <dbReference type="SAM" id="SignalP"/>
    </source>
</evidence>
<comment type="similarity">
    <text evidence="3">Belongs to the glycosyl hydrolase 17 family.</text>
</comment>
<name>A0AAD7TLI3_9APHY</name>
<gene>
    <name evidence="16" type="ORF">ONZ51_g9589</name>
</gene>
<keyword evidence="9" id="KW-0119">Carbohydrate metabolism</keyword>
<evidence type="ECO:0000256" key="12">
    <source>
        <dbReference type="ARBA" id="ARBA00037649"/>
    </source>
</evidence>
<evidence type="ECO:0000256" key="10">
    <source>
        <dbReference type="ARBA" id="ARBA00023316"/>
    </source>
</evidence>
<evidence type="ECO:0000256" key="2">
    <source>
        <dbReference type="ARBA" id="ARBA00004401"/>
    </source>
</evidence>
<feature type="signal peptide" evidence="15">
    <location>
        <begin position="1"/>
        <end position="20"/>
    </location>
</feature>
<sequence length="402" mass="44973">MIFYPLLLSFVLSGLSLALAAPLDGRASGSQPHPEQVNHANALTASQSKTTPKHAPAAPNCFPALGFTKPQTLPADNTNWWCDPATEYAFVGFSYEVTACQSREQLIQEFSDIRNHFNSRYVRLYGFCDREGFYDDIVEAAWENTLGVHALIWFGFDGSDIWISRRDTLLAALHANPKAKYVTRVLQFGSEPLFDNVLPHATLAAQVLAAKQNLSSLHIPVTVSELAYGYQERGGAQDVLDAIDSINIHMLPFFSQQASTSDQAWPLVENDLNWFIAHGNGKKMYFDEVSVPLAEGLRRRHSPELAERLAICDFSQRAAQQPTRRRRHSQRTVLAANANRFRELLAQGYYTLLDEHCEDLKAVVGGGIGWFAHIYSDNQEPGYGIYNSAMQLKFPFAPRTEC</sequence>
<dbReference type="GO" id="GO:0009277">
    <property type="term" value="C:fungal-type cell wall"/>
    <property type="evidence" value="ECO:0007669"/>
    <property type="project" value="TreeGrafter"/>
</dbReference>
<comment type="caution">
    <text evidence="16">The sequence shown here is derived from an EMBL/GenBank/DDBJ whole genome shotgun (WGS) entry which is preliminary data.</text>
</comment>
<dbReference type="GO" id="GO:0042973">
    <property type="term" value="F:glucan endo-1,3-beta-D-glucosidase activity"/>
    <property type="evidence" value="ECO:0007669"/>
    <property type="project" value="UniProtKB-EC"/>
</dbReference>
<evidence type="ECO:0000256" key="13">
    <source>
        <dbReference type="ARBA" id="ARBA00042373"/>
    </source>
</evidence>
<dbReference type="InterPro" id="IPR050732">
    <property type="entry name" value="Beta-glucan_modifiers"/>
</dbReference>
<dbReference type="PANTHER" id="PTHR16631">
    <property type="entry name" value="GLUCAN 1,3-BETA-GLUCOSIDASE"/>
    <property type="match status" value="1"/>
</dbReference>
<comment type="subcellular location">
    <subcellularLocation>
        <location evidence="2">Cell membrane</location>
        <topology evidence="2">Single-pass type II membrane protein</topology>
    </subcellularLocation>
</comment>
<keyword evidence="17" id="KW-1185">Reference proteome</keyword>
<accession>A0AAD7TLI3</accession>
<feature type="chain" id="PRO_5042125889" description="glucan endo-1,3-beta-D-glucosidase" evidence="15">
    <location>
        <begin position="21"/>
        <end position="402"/>
    </location>
</feature>
<evidence type="ECO:0000256" key="4">
    <source>
        <dbReference type="ARBA" id="ARBA00012780"/>
    </source>
</evidence>
<dbReference type="PANTHER" id="PTHR16631:SF17">
    <property type="entry name" value="GLUCAN ENDO-1,3-BETA-GLUCOSIDASE BTGC"/>
    <property type="match status" value="1"/>
</dbReference>
<dbReference type="Proteomes" id="UP001215151">
    <property type="component" value="Unassembled WGS sequence"/>
</dbReference>
<keyword evidence="8" id="KW-0325">Glycoprotein</keyword>
<dbReference type="GO" id="GO:0005886">
    <property type="term" value="C:plasma membrane"/>
    <property type="evidence" value="ECO:0007669"/>
    <property type="project" value="UniProtKB-SubCell"/>
</dbReference>
<keyword evidence="10" id="KW-0961">Cell wall biogenesis/degradation</keyword>
<dbReference type="GO" id="GO:0005576">
    <property type="term" value="C:extracellular region"/>
    <property type="evidence" value="ECO:0007669"/>
    <property type="project" value="TreeGrafter"/>
</dbReference>
<protein>
    <recommendedName>
        <fullName evidence="4">glucan endo-1,3-beta-D-glucosidase</fullName>
        <ecNumber evidence="4">3.2.1.39</ecNumber>
    </recommendedName>
    <alternativeName>
        <fullName evidence="14">Endo-1,3-beta-glucanase btgC</fullName>
    </alternativeName>
    <alternativeName>
        <fullName evidence="13">Laminarinase btgC</fullName>
    </alternativeName>
</protein>
<evidence type="ECO:0000256" key="14">
    <source>
        <dbReference type="ARBA" id="ARBA00043078"/>
    </source>
</evidence>
<evidence type="ECO:0000256" key="8">
    <source>
        <dbReference type="ARBA" id="ARBA00023180"/>
    </source>
</evidence>
<dbReference type="GO" id="GO:0009986">
    <property type="term" value="C:cell surface"/>
    <property type="evidence" value="ECO:0007669"/>
    <property type="project" value="TreeGrafter"/>
</dbReference>
<dbReference type="GO" id="GO:0000272">
    <property type="term" value="P:polysaccharide catabolic process"/>
    <property type="evidence" value="ECO:0007669"/>
    <property type="project" value="UniProtKB-KW"/>
</dbReference>
<keyword evidence="11" id="KW-0624">Polysaccharide degradation</keyword>
<reference evidence="16" key="1">
    <citation type="submission" date="2022-11" db="EMBL/GenBank/DDBJ databases">
        <title>Genome Sequence of Cubamyces cubensis.</title>
        <authorList>
            <person name="Buettner E."/>
        </authorList>
    </citation>
    <scope>NUCLEOTIDE SEQUENCE</scope>
    <source>
        <strain evidence="16">MPL-01</strain>
    </source>
</reference>
<evidence type="ECO:0000256" key="7">
    <source>
        <dbReference type="ARBA" id="ARBA00023136"/>
    </source>
</evidence>
<keyword evidence="15" id="KW-0732">Signal</keyword>
<evidence type="ECO:0000256" key="6">
    <source>
        <dbReference type="ARBA" id="ARBA00022801"/>
    </source>
</evidence>
<evidence type="ECO:0000256" key="11">
    <source>
        <dbReference type="ARBA" id="ARBA00023326"/>
    </source>
</evidence>
<evidence type="ECO:0000313" key="17">
    <source>
        <dbReference type="Proteomes" id="UP001215151"/>
    </source>
</evidence>
<dbReference type="GO" id="GO:0071555">
    <property type="term" value="P:cell wall organization"/>
    <property type="evidence" value="ECO:0007669"/>
    <property type="project" value="UniProtKB-KW"/>
</dbReference>
<evidence type="ECO:0000313" key="16">
    <source>
        <dbReference type="EMBL" id="KAJ8468516.1"/>
    </source>
</evidence>
<dbReference type="InterPro" id="IPR017853">
    <property type="entry name" value="GH"/>
</dbReference>
<dbReference type="EC" id="3.2.1.39" evidence="4"/>
<comment type="catalytic activity">
    <reaction evidence="1">
        <text>Hydrolysis of (1-&gt;3)-beta-D-glucosidic linkages in (1-&gt;3)-beta-D-glucans.</text>
        <dbReference type="EC" id="3.2.1.39"/>
    </reaction>
</comment>
<dbReference type="EMBL" id="JAPEVG010000333">
    <property type="protein sequence ID" value="KAJ8468516.1"/>
    <property type="molecule type" value="Genomic_DNA"/>
</dbReference>
<evidence type="ECO:0000256" key="9">
    <source>
        <dbReference type="ARBA" id="ARBA00023277"/>
    </source>
</evidence>
<keyword evidence="7" id="KW-0472">Membrane</keyword>
<keyword evidence="6" id="KW-0378">Hydrolase</keyword>
<dbReference type="SUPFAM" id="SSF51445">
    <property type="entry name" value="(Trans)glycosidases"/>
    <property type="match status" value="1"/>
</dbReference>
<evidence type="ECO:0000256" key="5">
    <source>
        <dbReference type="ARBA" id="ARBA00022475"/>
    </source>
</evidence>
<organism evidence="16 17">
    <name type="scientific">Trametes cubensis</name>
    <dbReference type="NCBI Taxonomy" id="1111947"/>
    <lineage>
        <taxon>Eukaryota</taxon>
        <taxon>Fungi</taxon>
        <taxon>Dikarya</taxon>
        <taxon>Basidiomycota</taxon>
        <taxon>Agaricomycotina</taxon>
        <taxon>Agaricomycetes</taxon>
        <taxon>Polyporales</taxon>
        <taxon>Polyporaceae</taxon>
        <taxon>Trametes</taxon>
    </lineage>
</organism>
<keyword evidence="5" id="KW-1003">Cell membrane</keyword>
<evidence type="ECO:0000256" key="3">
    <source>
        <dbReference type="ARBA" id="ARBA00008773"/>
    </source>
</evidence>
<evidence type="ECO:0000256" key="1">
    <source>
        <dbReference type="ARBA" id="ARBA00000382"/>
    </source>
</evidence>
<proteinExistence type="inferred from homology"/>
<comment type="function">
    <text evidence="12">Glucanases play a role in cell expansion during growth, in cell-cell fusion during mating, and in spore release during sporulation. This enzyme may be involved in beta-glucan degradation. Active on laminarin and lichenan.</text>
</comment>
<dbReference type="AlphaFoldDB" id="A0AAD7TLI3"/>